<dbReference type="InterPro" id="IPR036291">
    <property type="entry name" value="NAD(P)-bd_dom_sf"/>
</dbReference>
<keyword evidence="2 3" id="KW-0560">Oxidoreductase</keyword>
<evidence type="ECO:0000313" key="3">
    <source>
        <dbReference type="EMBL" id="KFI81631.1"/>
    </source>
</evidence>
<dbReference type="Gene3D" id="3.40.50.720">
    <property type="entry name" value="NAD(P)-binding Rossmann-like Domain"/>
    <property type="match status" value="1"/>
</dbReference>
<proteinExistence type="inferred from homology"/>
<dbReference type="NCBIfam" id="NF006073">
    <property type="entry name" value="PRK08219.1"/>
    <property type="match status" value="1"/>
</dbReference>
<dbReference type="eggNOG" id="COG1028">
    <property type="taxonomic scope" value="Bacteria"/>
</dbReference>
<keyword evidence="4" id="KW-1185">Reference proteome</keyword>
<dbReference type="SUPFAM" id="SSF51735">
    <property type="entry name" value="NAD(P)-binding Rossmann-fold domains"/>
    <property type="match status" value="1"/>
</dbReference>
<dbReference type="EC" id="1.1.1.276" evidence="3"/>
<evidence type="ECO:0000256" key="1">
    <source>
        <dbReference type="ARBA" id="ARBA00006484"/>
    </source>
</evidence>
<dbReference type="GO" id="GO:0031132">
    <property type="term" value="F:serine 3-dehydrogenase activity"/>
    <property type="evidence" value="ECO:0007669"/>
    <property type="project" value="UniProtKB-EC"/>
</dbReference>
<dbReference type="EMBL" id="JGZI01000010">
    <property type="protein sequence ID" value="KFI81631.1"/>
    <property type="molecule type" value="Genomic_DNA"/>
</dbReference>
<dbReference type="InterPro" id="IPR002347">
    <property type="entry name" value="SDR_fam"/>
</dbReference>
<name>A0A087CED1_9BIFI</name>
<dbReference type="GO" id="GO:0016020">
    <property type="term" value="C:membrane"/>
    <property type="evidence" value="ECO:0007669"/>
    <property type="project" value="TreeGrafter"/>
</dbReference>
<gene>
    <name evidence="3" type="ORF">BPSY_2043</name>
</gene>
<dbReference type="STRING" id="218140.BPSY_2043"/>
<evidence type="ECO:0000313" key="4">
    <source>
        <dbReference type="Proteomes" id="UP000029050"/>
    </source>
</evidence>
<reference evidence="3 4" key="1">
    <citation type="submission" date="2014-03" db="EMBL/GenBank/DDBJ databases">
        <title>Genomics of Bifidobacteria.</title>
        <authorList>
            <person name="Ventura M."/>
            <person name="Milani C."/>
            <person name="Lugli G.A."/>
        </authorList>
    </citation>
    <scope>NUCLEOTIDE SEQUENCE [LARGE SCALE GENOMIC DNA]</scope>
    <source>
        <strain evidence="3 4">LMG 21775</strain>
    </source>
</reference>
<organism evidence="3 4">
    <name type="scientific">Bifidobacterium psychraerophilum</name>
    <dbReference type="NCBI Taxonomy" id="218140"/>
    <lineage>
        <taxon>Bacteria</taxon>
        <taxon>Bacillati</taxon>
        <taxon>Actinomycetota</taxon>
        <taxon>Actinomycetes</taxon>
        <taxon>Bifidobacteriales</taxon>
        <taxon>Bifidobacteriaceae</taxon>
        <taxon>Bifidobacterium</taxon>
    </lineage>
</organism>
<comment type="similarity">
    <text evidence="1">Belongs to the short-chain dehydrogenases/reductases (SDR) family.</text>
</comment>
<dbReference type="InterPro" id="IPR020904">
    <property type="entry name" value="Sc_DH/Rdtase_CS"/>
</dbReference>
<sequence>MTKRQKTAVVTGAGGGVGGNVVRSLLQQGWKVLAVVRSYEDAAQLNALEGVEAFKLDLLHSNEILPWAGELALRESEGIDLLVHAAAAASVGRAEQATVEDWESLLRTNVIAPALLTAGLLPVIRSVRGTVVFINSGAGERAVANHSVYAASKHALRGYADTLRLEEAGNGVRVSTIYPGQINTKMLRSIDTHLGVEFTPEAYIDPGTVANAVLWIAEASPDVHITNVDLRPREEVSAKFNV</sequence>
<protein>
    <submittedName>
        <fullName evidence="3">Short chain dehydrogenase</fullName>
        <ecNumber evidence="3">1.1.1.276</ecNumber>
    </submittedName>
</protein>
<accession>A0A087CED1</accession>
<dbReference type="PANTHER" id="PTHR44196">
    <property type="entry name" value="DEHYDROGENASE/REDUCTASE SDR FAMILY MEMBER 7B"/>
    <property type="match status" value="1"/>
</dbReference>
<dbReference type="Pfam" id="PF00106">
    <property type="entry name" value="adh_short"/>
    <property type="match status" value="1"/>
</dbReference>
<dbReference type="PROSITE" id="PS00061">
    <property type="entry name" value="ADH_SHORT"/>
    <property type="match status" value="1"/>
</dbReference>
<comment type="caution">
    <text evidence="3">The sequence shown here is derived from an EMBL/GenBank/DDBJ whole genome shotgun (WGS) entry which is preliminary data.</text>
</comment>
<dbReference type="PRINTS" id="PR00081">
    <property type="entry name" value="GDHRDH"/>
</dbReference>
<dbReference type="AlphaFoldDB" id="A0A087CED1"/>
<dbReference type="GeneID" id="98299146"/>
<dbReference type="PANTHER" id="PTHR44196:SF1">
    <property type="entry name" value="DEHYDROGENASE_REDUCTASE SDR FAMILY MEMBER 7B"/>
    <property type="match status" value="1"/>
</dbReference>
<dbReference type="RefSeq" id="WP_033497646.1">
    <property type="nucleotide sequence ID" value="NZ_BAABVZ010000002.1"/>
</dbReference>
<dbReference type="Proteomes" id="UP000029050">
    <property type="component" value="Unassembled WGS sequence"/>
</dbReference>
<dbReference type="OrthoDB" id="158573at2"/>
<evidence type="ECO:0000256" key="2">
    <source>
        <dbReference type="ARBA" id="ARBA00023002"/>
    </source>
</evidence>